<dbReference type="InterPro" id="IPR015421">
    <property type="entry name" value="PyrdxlP-dep_Trfase_major"/>
</dbReference>
<keyword evidence="7" id="KW-1185">Reference proteome</keyword>
<dbReference type="STRING" id="887898.HMPREF0551_0560"/>
<protein>
    <submittedName>
        <fullName evidence="6">DegT/DnrJ/EryC1/StrS aminotransferase family protein</fullName>
    </submittedName>
</protein>
<dbReference type="GO" id="GO:0000271">
    <property type="term" value="P:polysaccharide biosynthetic process"/>
    <property type="evidence" value="ECO:0007669"/>
    <property type="project" value="TreeGrafter"/>
</dbReference>
<dbReference type="HOGENOM" id="CLU_033332_6_0_4"/>
<keyword evidence="6" id="KW-0808">Transferase</keyword>
<dbReference type="RefSeq" id="WP_005672595.1">
    <property type="nucleotide sequence ID" value="NZ_CP146288.1"/>
</dbReference>
<keyword evidence="1 4" id="KW-0663">Pyridoxal phosphate</keyword>
<dbReference type="FunFam" id="3.40.640.10:FF:000089">
    <property type="entry name" value="Aminotransferase, DegT/DnrJ/EryC1/StrS family"/>
    <property type="match status" value="1"/>
</dbReference>
<dbReference type="InterPro" id="IPR000653">
    <property type="entry name" value="DegT/StrS_aminotransferase"/>
</dbReference>
<dbReference type="GO" id="GO:0008483">
    <property type="term" value="F:transaminase activity"/>
    <property type="evidence" value="ECO:0007669"/>
    <property type="project" value="UniProtKB-KW"/>
</dbReference>
<dbReference type="Pfam" id="PF01041">
    <property type="entry name" value="DegT_DnrJ_EryC1"/>
    <property type="match status" value="1"/>
</dbReference>
<evidence type="ECO:0000313" key="7">
    <source>
        <dbReference type="Proteomes" id="UP000011021"/>
    </source>
</evidence>
<accession>E7RV48</accession>
<dbReference type="eggNOG" id="COG0399">
    <property type="taxonomic scope" value="Bacteria"/>
</dbReference>
<feature type="active site" description="Proton acceptor" evidence="3">
    <location>
        <position position="190"/>
    </location>
</feature>
<dbReference type="SUPFAM" id="SSF53383">
    <property type="entry name" value="PLP-dependent transferases"/>
    <property type="match status" value="1"/>
</dbReference>
<dbReference type="PANTHER" id="PTHR30244">
    <property type="entry name" value="TRANSAMINASE"/>
    <property type="match status" value="1"/>
</dbReference>
<evidence type="ECO:0000256" key="5">
    <source>
        <dbReference type="RuleBase" id="RU004508"/>
    </source>
</evidence>
<gene>
    <name evidence="6" type="ORF">HMPREF0551_0560</name>
</gene>
<feature type="modified residue" description="N6-(pyridoxal phosphate)lysine" evidence="4">
    <location>
        <position position="190"/>
    </location>
</feature>
<evidence type="ECO:0000256" key="4">
    <source>
        <dbReference type="PIRSR" id="PIRSR000390-2"/>
    </source>
</evidence>
<evidence type="ECO:0000256" key="2">
    <source>
        <dbReference type="ARBA" id="ARBA00037999"/>
    </source>
</evidence>
<comment type="similarity">
    <text evidence="2 5">Belongs to the DegT/DnrJ/EryC1 family.</text>
</comment>
<name>E7RV48_9BURK</name>
<sequence>MNAAAPIPFLNLKAINERHRLAFREAFERVMDSGWVLLGEETAAFEAAFAAYCGVKHCISVGNGLDALQLALRGWGIGAGDEVIVPSHTYIATWLAVSYTGATPVPVEPTSDDTGLDPDALAAAITPRTRAIAVVHLYGRPVDMEPILAIAERHGLPVLEDAAQAHGATHHGKRCGSLGHAAGFSFYPGKNLGALGDAGAVTTNDDALARRVRMLRNYGSERKYVHELAGFNSRMDELQAAFLREKLQTLDRDNRRRADIATTYRLGLQGLPGLMLPPTDTETTRSAWHLFVVRHPQRDQLAALLAEHGIQTLIHYPTPVHHQGAYQGQPVSQQSFPRAERLAREVLSLPMDPTISDRQVLRVIAAVRSACVLLGEPSSKAA</sequence>
<dbReference type="InterPro" id="IPR015424">
    <property type="entry name" value="PyrdxlP-dep_Trfase"/>
</dbReference>
<comment type="caution">
    <text evidence="6">The sequence shown here is derived from an EMBL/GenBank/DDBJ whole genome shotgun (WGS) entry which is preliminary data.</text>
</comment>
<dbReference type="Gene3D" id="3.40.640.10">
    <property type="entry name" value="Type I PLP-dependent aspartate aminotransferase-like (Major domain)"/>
    <property type="match status" value="1"/>
</dbReference>
<dbReference type="PANTHER" id="PTHR30244:SF36">
    <property type="entry name" value="3-OXO-GLUCOSE-6-PHOSPHATE:GLUTAMATE AMINOTRANSFERASE"/>
    <property type="match status" value="1"/>
</dbReference>
<keyword evidence="6" id="KW-0032">Aminotransferase</keyword>
<dbReference type="InterPro" id="IPR015422">
    <property type="entry name" value="PyrdxlP-dep_Trfase_small"/>
</dbReference>
<dbReference type="GO" id="GO:0030170">
    <property type="term" value="F:pyridoxal phosphate binding"/>
    <property type="evidence" value="ECO:0007669"/>
    <property type="project" value="TreeGrafter"/>
</dbReference>
<dbReference type="EMBL" id="AEQP01000002">
    <property type="protein sequence ID" value="EFV95652.1"/>
    <property type="molecule type" value="Genomic_DNA"/>
</dbReference>
<proteinExistence type="inferred from homology"/>
<dbReference type="AlphaFoldDB" id="E7RV48"/>
<dbReference type="CDD" id="cd00616">
    <property type="entry name" value="AHBA_syn"/>
    <property type="match status" value="1"/>
</dbReference>
<reference evidence="6 7" key="1">
    <citation type="submission" date="2010-12" db="EMBL/GenBank/DDBJ databases">
        <authorList>
            <person name="Muzny D."/>
            <person name="Qin X."/>
            <person name="Deng J."/>
            <person name="Jiang H."/>
            <person name="Liu Y."/>
            <person name="Qu J."/>
            <person name="Song X.-Z."/>
            <person name="Zhang L."/>
            <person name="Thornton R."/>
            <person name="Coyle M."/>
            <person name="Francisco L."/>
            <person name="Jackson L."/>
            <person name="Javaid M."/>
            <person name="Korchina V."/>
            <person name="Kovar C."/>
            <person name="Mata R."/>
            <person name="Mathew T."/>
            <person name="Ngo R."/>
            <person name="Nguyen L."/>
            <person name="Nguyen N."/>
            <person name="Okwuonu G."/>
            <person name="Ongeri F."/>
            <person name="Pham C."/>
            <person name="Simmons D."/>
            <person name="Wilczek-Boney K."/>
            <person name="Hale W."/>
            <person name="Jakkamsetti A."/>
            <person name="Pham P."/>
            <person name="Ruth R."/>
            <person name="San Lucas F."/>
            <person name="Warren J."/>
            <person name="Zhang J."/>
            <person name="Zhao Z."/>
            <person name="Zhou C."/>
            <person name="Zhu D."/>
            <person name="Lee S."/>
            <person name="Bess C."/>
            <person name="Blankenburg K."/>
            <person name="Forbes L."/>
            <person name="Fu Q."/>
            <person name="Gubbala S."/>
            <person name="Hirani K."/>
            <person name="Jayaseelan J.C."/>
            <person name="Lara F."/>
            <person name="Munidasa M."/>
            <person name="Palculict T."/>
            <person name="Patil S."/>
            <person name="Pu L.-L."/>
            <person name="Saada N."/>
            <person name="Tang L."/>
            <person name="Weissenberger G."/>
            <person name="Zhu Y."/>
            <person name="Hemphill L."/>
            <person name="Shang Y."/>
            <person name="Youmans B."/>
            <person name="Ayvaz T."/>
            <person name="Ross M."/>
            <person name="Santibanez J."/>
            <person name="Aqrawi P."/>
            <person name="Gross S."/>
            <person name="Joshi V."/>
            <person name="Fowler G."/>
            <person name="Nazareth L."/>
            <person name="Reid J."/>
            <person name="Worley K."/>
            <person name="Petrosino J."/>
            <person name="Highlander S."/>
            <person name="Gibbs R."/>
        </authorList>
    </citation>
    <scope>NUCLEOTIDE SEQUENCE [LARGE SCALE GENOMIC DNA]</scope>
    <source>
        <strain evidence="6 7">ATCC 51599</strain>
    </source>
</reference>
<organism evidence="6 7">
    <name type="scientific">Lautropia mirabilis ATCC 51599</name>
    <dbReference type="NCBI Taxonomy" id="887898"/>
    <lineage>
        <taxon>Bacteria</taxon>
        <taxon>Pseudomonadati</taxon>
        <taxon>Pseudomonadota</taxon>
        <taxon>Betaproteobacteria</taxon>
        <taxon>Burkholderiales</taxon>
        <taxon>Burkholderiaceae</taxon>
        <taxon>Lautropia</taxon>
    </lineage>
</organism>
<dbReference type="Proteomes" id="UP000011021">
    <property type="component" value="Unassembled WGS sequence"/>
</dbReference>
<evidence type="ECO:0000256" key="3">
    <source>
        <dbReference type="PIRSR" id="PIRSR000390-1"/>
    </source>
</evidence>
<evidence type="ECO:0000313" key="6">
    <source>
        <dbReference type="EMBL" id="EFV95652.1"/>
    </source>
</evidence>
<evidence type="ECO:0000256" key="1">
    <source>
        <dbReference type="ARBA" id="ARBA00022898"/>
    </source>
</evidence>
<dbReference type="PIRSF" id="PIRSF000390">
    <property type="entry name" value="PLP_StrS"/>
    <property type="match status" value="1"/>
</dbReference>
<dbReference type="Gene3D" id="3.90.1150.10">
    <property type="entry name" value="Aspartate Aminotransferase, domain 1"/>
    <property type="match status" value="1"/>
</dbReference>